<evidence type="ECO:0000313" key="13">
    <source>
        <dbReference type="Proteomes" id="UP000038055"/>
    </source>
</evidence>
<dbReference type="InterPro" id="IPR011990">
    <property type="entry name" value="TPR-like_helical_dom_sf"/>
</dbReference>
<dbReference type="AlphaFoldDB" id="A0A0B7H8B4"/>
<keyword evidence="5" id="KW-0547">Nucleotide-binding</keyword>
<name>A0A0B7H8B4_9FLAO</name>
<dbReference type="PANTHER" id="PTHR24421">
    <property type="entry name" value="NITRATE/NITRITE SENSOR PROTEIN NARX-RELATED"/>
    <property type="match status" value="1"/>
</dbReference>
<dbReference type="InterPro" id="IPR005467">
    <property type="entry name" value="His_kinase_dom"/>
</dbReference>
<feature type="repeat" description="TPR" evidence="9">
    <location>
        <begin position="165"/>
        <end position="198"/>
    </location>
</feature>
<dbReference type="EMBL" id="CDOD01000010">
    <property type="protein sequence ID" value="CEN33878.1"/>
    <property type="molecule type" value="Genomic_DNA"/>
</dbReference>
<dbReference type="CDD" id="cd16917">
    <property type="entry name" value="HATPase_UhpB-NarQ-NarX-like"/>
    <property type="match status" value="1"/>
</dbReference>
<evidence type="ECO:0000256" key="8">
    <source>
        <dbReference type="ARBA" id="ARBA00023012"/>
    </source>
</evidence>
<dbReference type="Proteomes" id="UP000038055">
    <property type="component" value="Unassembled WGS sequence"/>
</dbReference>
<accession>A0A0B7H8B4</accession>
<dbReference type="RefSeq" id="WP_041991170.1">
    <property type="nucleotide sequence ID" value="NZ_CDOD01000010.1"/>
</dbReference>
<dbReference type="Gene3D" id="1.25.40.10">
    <property type="entry name" value="Tetratricopeptide repeat domain"/>
    <property type="match status" value="1"/>
</dbReference>
<evidence type="ECO:0000256" key="5">
    <source>
        <dbReference type="ARBA" id="ARBA00022741"/>
    </source>
</evidence>
<keyword evidence="9" id="KW-0802">TPR repeat</keyword>
<evidence type="ECO:0000259" key="11">
    <source>
        <dbReference type="PROSITE" id="PS50109"/>
    </source>
</evidence>
<dbReference type="GO" id="GO:0005524">
    <property type="term" value="F:ATP binding"/>
    <property type="evidence" value="ECO:0007669"/>
    <property type="project" value="UniProtKB-KW"/>
</dbReference>
<dbReference type="eggNOG" id="COG4585">
    <property type="taxonomic scope" value="Bacteria"/>
</dbReference>
<dbReference type="InterPro" id="IPR019734">
    <property type="entry name" value="TPR_rpt"/>
</dbReference>
<dbReference type="InterPro" id="IPR050482">
    <property type="entry name" value="Sensor_HK_TwoCompSys"/>
</dbReference>
<keyword evidence="6 12" id="KW-0418">Kinase</keyword>
<dbReference type="Pfam" id="PF02518">
    <property type="entry name" value="HATPase_c"/>
    <property type="match status" value="1"/>
</dbReference>
<gene>
    <name evidence="12" type="ORF">CCYN2B_180035</name>
</gene>
<evidence type="ECO:0000256" key="1">
    <source>
        <dbReference type="ARBA" id="ARBA00000085"/>
    </source>
</evidence>
<keyword evidence="13" id="KW-1185">Reference proteome</keyword>
<dbReference type="GO" id="GO:0000155">
    <property type="term" value="F:phosphorelay sensor kinase activity"/>
    <property type="evidence" value="ECO:0007669"/>
    <property type="project" value="InterPro"/>
</dbReference>
<dbReference type="SMART" id="SM00028">
    <property type="entry name" value="TPR"/>
    <property type="match status" value="2"/>
</dbReference>
<dbReference type="PROSITE" id="PS50109">
    <property type="entry name" value="HIS_KIN"/>
    <property type="match status" value="1"/>
</dbReference>
<dbReference type="Gene3D" id="1.20.5.1930">
    <property type="match status" value="1"/>
</dbReference>
<feature type="domain" description="Histidine kinase" evidence="11">
    <location>
        <begin position="553"/>
        <end position="638"/>
    </location>
</feature>
<comment type="catalytic activity">
    <reaction evidence="1">
        <text>ATP + protein L-histidine = ADP + protein N-phospho-L-histidine.</text>
        <dbReference type="EC" id="2.7.13.3"/>
    </reaction>
</comment>
<keyword evidence="10" id="KW-0472">Membrane</keyword>
<dbReference type="PROSITE" id="PS50005">
    <property type="entry name" value="TPR"/>
    <property type="match status" value="1"/>
</dbReference>
<dbReference type="Gene3D" id="3.30.565.10">
    <property type="entry name" value="Histidine kinase-like ATPase, C-terminal domain"/>
    <property type="match status" value="1"/>
</dbReference>
<keyword evidence="8" id="KW-0902">Two-component regulatory system</keyword>
<dbReference type="Pfam" id="PF07730">
    <property type="entry name" value="HisKA_3"/>
    <property type="match status" value="1"/>
</dbReference>
<keyword evidence="10" id="KW-0812">Transmembrane</keyword>
<evidence type="ECO:0000256" key="6">
    <source>
        <dbReference type="ARBA" id="ARBA00022777"/>
    </source>
</evidence>
<keyword evidence="10" id="KW-1133">Transmembrane helix</keyword>
<dbReference type="SUPFAM" id="SSF55874">
    <property type="entry name" value="ATPase domain of HSP90 chaperone/DNA topoisomerase II/histidine kinase"/>
    <property type="match status" value="1"/>
</dbReference>
<dbReference type="eggNOG" id="COG0457">
    <property type="taxonomic scope" value="Bacteria"/>
</dbReference>
<proteinExistence type="predicted"/>
<keyword evidence="4" id="KW-0808">Transferase</keyword>
<dbReference type="InterPro" id="IPR011712">
    <property type="entry name" value="Sig_transdc_His_kin_sub3_dim/P"/>
</dbReference>
<dbReference type="InterPro" id="IPR003594">
    <property type="entry name" value="HATPase_dom"/>
</dbReference>
<evidence type="ECO:0000256" key="4">
    <source>
        <dbReference type="ARBA" id="ARBA00022679"/>
    </source>
</evidence>
<evidence type="ECO:0000256" key="7">
    <source>
        <dbReference type="ARBA" id="ARBA00022840"/>
    </source>
</evidence>
<dbReference type="GO" id="GO:0046983">
    <property type="term" value="F:protein dimerization activity"/>
    <property type="evidence" value="ECO:0007669"/>
    <property type="project" value="InterPro"/>
</dbReference>
<keyword evidence="7" id="KW-0067">ATP-binding</keyword>
<reference evidence="13" key="1">
    <citation type="submission" date="2015-01" db="EMBL/GenBank/DDBJ databases">
        <authorList>
            <person name="MANFREDI Pablo"/>
        </authorList>
    </citation>
    <scope>NUCLEOTIDE SEQUENCE [LARGE SCALE GENOMIC DNA]</scope>
    <source>
        <strain evidence="13">Ccyn2B</strain>
    </source>
</reference>
<evidence type="ECO:0000256" key="10">
    <source>
        <dbReference type="SAM" id="Phobius"/>
    </source>
</evidence>
<dbReference type="GO" id="GO:0016020">
    <property type="term" value="C:membrane"/>
    <property type="evidence" value="ECO:0007669"/>
    <property type="project" value="InterPro"/>
</dbReference>
<organism evidence="12 13">
    <name type="scientific">Capnocytophaga cynodegmi</name>
    <dbReference type="NCBI Taxonomy" id="28189"/>
    <lineage>
        <taxon>Bacteria</taxon>
        <taxon>Pseudomonadati</taxon>
        <taxon>Bacteroidota</taxon>
        <taxon>Flavobacteriia</taxon>
        <taxon>Flavobacteriales</taxon>
        <taxon>Flavobacteriaceae</taxon>
        <taxon>Capnocytophaga</taxon>
    </lineage>
</organism>
<sequence length="638" mass="74818">MTLFKYFKILILAVVTLSFSMLKAQRVERLRQAVNEASSNREKFYILMELANILSETDTTQALKTLREEAFQLAEGEPYLEGIYYFNKAGIYFDYDHQKSQKLYQKANDYLKWYTTEEAYRYRARLWHNYGVLEQYNDREYNLLNITLEYCIPFAEKSGDSDLLMGYFTDVGMILGNNKEYDRALEYYQKSLDQAQKEDKENEALLWTYLNMFDVYLEKKDKEYMSDLYNKTVSLWRQYPKSKLTGFVYLNEARYLAAIGKTEEALESIDIGLKFTSKNNIPWDQNSLEYEKVRILKVLNRFDEAKQITQKLLKTSINKTIKKNQIRLIYDLANLEARLGNHNNAYDLMIRHDILKDSLMEENRKKIFADMEMQYRTAEKEKAIIQLENKNKLNQILLYGGISLFGVITAWALYAWNVNRKRTKKDFLLRKQQQEIEITHALMEGEQQERNRLARELHDGLGGRITGIKMNVEILSQNYEKKEELQKIVKQLDIAIVELRNTAHNLDPSALQKYGLQTAISDFCQSLQNEKHHIKIYTNGLSDLQDKKWQLSVYRIVQELLTNAVKHSQASEIQLQATFKDNLLLIEVEDNGKGFDPKSISRNMGLNNIEARVNYLGGKMEIYSEEGIGTTINIECKI</sequence>
<evidence type="ECO:0000256" key="3">
    <source>
        <dbReference type="ARBA" id="ARBA00022553"/>
    </source>
</evidence>
<dbReference type="EC" id="2.7.13.3" evidence="2"/>
<keyword evidence="3" id="KW-0597">Phosphoprotein</keyword>
<dbReference type="InterPro" id="IPR036890">
    <property type="entry name" value="HATPase_C_sf"/>
</dbReference>
<evidence type="ECO:0000256" key="2">
    <source>
        <dbReference type="ARBA" id="ARBA00012438"/>
    </source>
</evidence>
<evidence type="ECO:0000313" key="12">
    <source>
        <dbReference type="EMBL" id="CEN33878.1"/>
    </source>
</evidence>
<evidence type="ECO:0000256" key="9">
    <source>
        <dbReference type="PROSITE-ProRule" id="PRU00339"/>
    </source>
</evidence>
<dbReference type="SUPFAM" id="SSF48452">
    <property type="entry name" value="TPR-like"/>
    <property type="match status" value="1"/>
</dbReference>
<dbReference type="STRING" id="28189.CCYN74_170009"/>
<dbReference type="PANTHER" id="PTHR24421:SF10">
    <property type="entry name" value="NITRATE_NITRITE SENSOR PROTEIN NARQ"/>
    <property type="match status" value="1"/>
</dbReference>
<feature type="transmembrane region" description="Helical" evidence="10">
    <location>
        <begin position="396"/>
        <end position="416"/>
    </location>
</feature>
<protein>
    <recommendedName>
        <fullName evidence="2">histidine kinase</fullName>
        <ecNumber evidence="2">2.7.13.3</ecNumber>
    </recommendedName>
</protein>